<evidence type="ECO:0000313" key="2">
    <source>
        <dbReference type="Proteomes" id="UP001054857"/>
    </source>
</evidence>
<name>A0AAD3HPX6_9CHLO</name>
<accession>A0AAD3HPX6</accession>
<keyword evidence="2" id="KW-1185">Reference proteome</keyword>
<dbReference type="EMBL" id="BMAR01000030">
    <property type="protein sequence ID" value="GFR49489.1"/>
    <property type="molecule type" value="Genomic_DNA"/>
</dbReference>
<dbReference type="Proteomes" id="UP001054857">
    <property type="component" value="Unassembled WGS sequence"/>
</dbReference>
<dbReference type="SUPFAM" id="SSF50891">
    <property type="entry name" value="Cyclophilin-like"/>
    <property type="match status" value="1"/>
</dbReference>
<dbReference type="AlphaFoldDB" id="A0AAD3HPX6"/>
<dbReference type="InterPro" id="IPR029000">
    <property type="entry name" value="Cyclophilin-like_dom_sf"/>
</dbReference>
<gene>
    <name evidence="1" type="ORF">Agub_g11428</name>
</gene>
<comment type="caution">
    <text evidence="1">The sequence shown here is derived from an EMBL/GenBank/DDBJ whole genome shotgun (WGS) entry which is preliminary data.</text>
</comment>
<protein>
    <submittedName>
        <fullName evidence="1">Uncharacterized protein</fullName>
    </submittedName>
</protein>
<dbReference type="PANTHER" id="PTHR46873:SF1">
    <property type="entry name" value="EXPRESSED PROTEIN"/>
    <property type="match status" value="1"/>
</dbReference>
<proteinExistence type="predicted"/>
<organism evidence="1 2">
    <name type="scientific">Astrephomene gubernaculifera</name>
    <dbReference type="NCBI Taxonomy" id="47775"/>
    <lineage>
        <taxon>Eukaryota</taxon>
        <taxon>Viridiplantae</taxon>
        <taxon>Chlorophyta</taxon>
        <taxon>core chlorophytes</taxon>
        <taxon>Chlorophyceae</taxon>
        <taxon>CS clade</taxon>
        <taxon>Chlamydomonadales</taxon>
        <taxon>Astrephomenaceae</taxon>
        <taxon>Astrephomene</taxon>
    </lineage>
</organism>
<evidence type="ECO:0000313" key="1">
    <source>
        <dbReference type="EMBL" id="GFR49489.1"/>
    </source>
</evidence>
<sequence length="119" mass="13215">PASGRWQGEAGSKGGSETLRGVWGVCDHVPSAPFSTSLPPERRRGHVAMIPGTREFFINAMPHPGWSSSMTVWGELADEPSMQVVEALLQLPYHEVRHPTYGTVMRMLDEQVRFVPMLD</sequence>
<feature type="non-terminal residue" evidence="1">
    <location>
        <position position="1"/>
    </location>
</feature>
<reference evidence="1 2" key="1">
    <citation type="journal article" date="2021" name="Sci. Rep.">
        <title>Genome sequencing of the multicellular alga Astrephomene provides insights into convergent evolution of germ-soma differentiation.</title>
        <authorList>
            <person name="Yamashita S."/>
            <person name="Yamamoto K."/>
            <person name="Matsuzaki R."/>
            <person name="Suzuki S."/>
            <person name="Yamaguchi H."/>
            <person name="Hirooka S."/>
            <person name="Minakuchi Y."/>
            <person name="Miyagishima S."/>
            <person name="Kawachi M."/>
            <person name="Toyoda A."/>
            <person name="Nozaki H."/>
        </authorList>
    </citation>
    <scope>NUCLEOTIDE SEQUENCE [LARGE SCALE GENOMIC DNA]</scope>
    <source>
        <strain evidence="1 2">NIES-4017</strain>
    </source>
</reference>
<feature type="non-terminal residue" evidence="1">
    <location>
        <position position="119"/>
    </location>
</feature>
<dbReference type="PANTHER" id="PTHR46873">
    <property type="entry name" value="EXPRESSED PROTEIN"/>
    <property type="match status" value="1"/>
</dbReference>